<evidence type="ECO:0000259" key="2">
    <source>
        <dbReference type="PROSITE" id="PS50966"/>
    </source>
</evidence>
<dbReference type="AlphaFoldDB" id="A0AAV2R6E5"/>
<dbReference type="Proteomes" id="UP001497623">
    <property type="component" value="Unassembled WGS sequence"/>
</dbReference>
<comment type="caution">
    <text evidence="3">The sequence shown here is derived from an EMBL/GenBank/DDBJ whole genome shotgun (WGS) entry which is preliminary data.</text>
</comment>
<dbReference type="GO" id="GO:0008270">
    <property type="term" value="F:zinc ion binding"/>
    <property type="evidence" value="ECO:0007669"/>
    <property type="project" value="UniProtKB-KW"/>
</dbReference>
<keyword evidence="4" id="KW-1185">Reference proteome</keyword>
<keyword evidence="1" id="KW-0479">Metal-binding</keyword>
<protein>
    <recommendedName>
        <fullName evidence="2">SWIM-type domain-containing protein</fullName>
    </recommendedName>
</protein>
<evidence type="ECO:0000313" key="4">
    <source>
        <dbReference type="Proteomes" id="UP001497623"/>
    </source>
</evidence>
<proteinExistence type="predicted"/>
<keyword evidence="1" id="KW-0863">Zinc-finger</keyword>
<dbReference type="EMBL" id="CAXKWB010017090">
    <property type="protein sequence ID" value="CAL4117920.1"/>
    <property type="molecule type" value="Genomic_DNA"/>
</dbReference>
<name>A0AAV2R6E5_MEGNR</name>
<reference evidence="3 4" key="1">
    <citation type="submission" date="2024-05" db="EMBL/GenBank/DDBJ databases">
        <authorList>
            <person name="Wallberg A."/>
        </authorList>
    </citation>
    <scope>NUCLEOTIDE SEQUENCE [LARGE SCALE GENOMIC DNA]</scope>
</reference>
<dbReference type="PROSITE" id="PS50966">
    <property type="entry name" value="ZF_SWIM"/>
    <property type="match status" value="1"/>
</dbReference>
<feature type="non-terminal residue" evidence="3">
    <location>
        <position position="1"/>
    </location>
</feature>
<evidence type="ECO:0000256" key="1">
    <source>
        <dbReference type="PROSITE-ProRule" id="PRU00325"/>
    </source>
</evidence>
<accession>A0AAV2R6E5</accession>
<gene>
    <name evidence="3" type="ORF">MNOR_LOCUS21317</name>
</gene>
<organism evidence="3 4">
    <name type="scientific">Meganyctiphanes norvegica</name>
    <name type="common">Northern krill</name>
    <name type="synonym">Thysanopoda norvegica</name>
    <dbReference type="NCBI Taxonomy" id="48144"/>
    <lineage>
        <taxon>Eukaryota</taxon>
        <taxon>Metazoa</taxon>
        <taxon>Ecdysozoa</taxon>
        <taxon>Arthropoda</taxon>
        <taxon>Crustacea</taxon>
        <taxon>Multicrustacea</taxon>
        <taxon>Malacostraca</taxon>
        <taxon>Eumalacostraca</taxon>
        <taxon>Eucarida</taxon>
        <taxon>Euphausiacea</taxon>
        <taxon>Euphausiidae</taxon>
        <taxon>Meganyctiphanes</taxon>
    </lineage>
</organism>
<keyword evidence="1" id="KW-0862">Zinc</keyword>
<dbReference type="InterPro" id="IPR007527">
    <property type="entry name" value="Znf_SWIM"/>
</dbReference>
<feature type="domain" description="SWIM-type" evidence="2">
    <location>
        <begin position="372"/>
        <end position="420"/>
    </location>
</feature>
<sequence length="541" mass="62557">FAAKLYENIPEDVIEEIHKKSRDQNSLTENQDVQNIALDFGYDTLKALHKSDPISCQLIIESLGKEVLYSKQQGVVDKEHPEIMENEFVLIIMTTAQEKLFRERITRTRLLTMSVDSTHGTSGTDYHATTLVNIDKENLGFPDAVCISSKVNEQILTLFFNKVKEKFGTLYANIFMSDGIPIFRNAWKKVMGSSSINNCFACSFYVEKAWRKKIETILNANQESKITIYSICRALLEIKDEQKFWATARAFMTNLEQCEFTGFKNYFETSYLHKNRVTMWATCFRIGIPLNTNNHLETLQKILKYVFLDWKKGKRLDKCILGILKLIDSRVSNRKIDPIKKRICGSTLARSVKEIDSGVFSVQSNNYEKNQYLVKRSINCTNCKERCILCNACSHMYICECEDYKSNLCKHVNAVTMYLNAVKKVEKKVEPIKPVVSENRDEIIVEELSDSVIMEVVSDSEDIGELKIQKINKILDIQDEITMQLSDKDFPYHIYSTIEKQLKQVKETLDISSVNSSSDIQENRNKLLNKNPRRENFWLQL</sequence>
<evidence type="ECO:0000313" key="3">
    <source>
        <dbReference type="EMBL" id="CAL4117920.1"/>
    </source>
</evidence>